<gene>
    <name evidence="2" type="ORF">CD122_03805</name>
</gene>
<keyword evidence="3" id="KW-1185">Reference proteome</keyword>
<evidence type="ECO:0000256" key="1">
    <source>
        <dbReference type="SAM" id="MobiDB-lite"/>
    </source>
</evidence>
<feature type="compositionally biased region" description="Basic and acidic residues" evidence="1">
    <location>
        <begin position="41"/>
        <end position="52"/>
    </location>
</feature>
<evidence type="ECO:0000313" key="3">
    <source>
        <dbReference type="Proteomes" id="UP000242752"/>
    </source>
</evidence>
<name>A0A2K3YTA4_9STAP</name>
<protein>
    <recommendedName>
        <fullName evidence="4">Staphylococcal protein</fullName>
    </recommendedName>
</protein>
<sequence>MSMGFIIFLITIAISIFSALGDKQHEKRQKQQPPRPQKPVEPAEKGFFEKVQEALSEMEQTLSEPEKTEPETPQKPFREERQATTRVERPQTMRTEAKPEPAQSSMRRNDEAQERQRLNDMVSERMNQLDHELHRERQKQLAHIERRAKMIIEDQYLSNRTKQIKLKALTDATNVKATSSKGMTFSDNEVVNGMIWSEILNKPKQL</sequence>
<feature type="region of interest" description="Disordered" evidence="1">
    <location>
        <begin position="23"/>
        <end position="111"/>
    </location>
</feature>
<dbReference type="AlphaFoldDB" id="A0A2K3YTA4"/>
<dbReference type="OrthoDB" id="2414382at2"/>
<evidence type="ECO:0000313" key="2">
    <source>
        <dbReference type="EMBL" id="PNZ28830.1"/>
    </source>
</evidence>
<accession>A0A2K3YTA4</accession>
<feature type="compositionally biased region" description="Basic and acidic residues" evidence="1">
    <location>
        <begin position="64"/>
        <end position="99"/>
    </location>
</feature>
<proteinExistence type="predicted"/>
<dbReference type="EMBL" id="PPRF01000019">
    <property type="protein sequence ID" value="PNZ28830.1"/>
    <property type="molecule type" value="Genomic_DNA"/>
</dbReference>
<comment type="caution">
    <text evidence="2">The sequence shown here is derived from an EMBL/GenBank/DDBJ whole genome shotgun (WGS) entry which is preliminary data.</text>
</comment>
<organism evidence="2 3">
    <name type="scientific">Staphylococcus rostri</name>
    <dbReference type="NCBI Taxonomy" id="522262"/>
    <lineage>
        <taxon>Bacteria</taxon>
        <taxon>Bacillati</taxon>
        <taxon>Bacillota</taxon>
        <taxon>Bacilli</taxon>
        <taxon>Bacillales</taxon>
        <taxon>Staphylococcaceae</taxon>
        <taxon>Staphylococcus</taxon>
    </lineage>
</organism>
<evidence type="ECO:0008006" key="4">
    <source>
        <dbReference type="Google" id="ProtNLM"/>
    </source>
</evidence>
<reference evidence="2 3" key="1">
    <citation type="submission" date="2017-08" db="EMBL/GenBank/DDBJ databases">
        <title>Draft genome sequences of 64 type strains of genus Staph aureus.</title>
        <authorList>
            <person name="Cole K."/>
            <person name="Golubchik T."/>
            <person name="Russell J."/>
            <person name="Foster D."/>
            <person name="Llewelyn M."/>
            <person name="Wilson D."/>
            <person name="Crook D."/>
            <person name="Paul J."/>
        </authorList>
    </citation>
    <scope>NUCLEOTIDE SEQUENCE [LARGE SCALE GENOMIC DNA]</scope>
    <source>
        <strain evidence="2 3">DSM 21968</strain>
    </source>
</reference>
<dbReference type="RefSeq" id="WP_103357678.1">
    <property type="nucleotide sequence ID" value="NZ_CP113107.1"/>
</dbReference>
<dbReference type="Proteomes" id="UP000242752">
    <property type="component" value="Unassembled WGS sequence"/>
</dbReference>